<dbReference type="GeneID" id="19985204"/>
<organism evidence="2 3">
    <name type="scientific">Cladophialophora carrionii CBS 160.54</name>
    <dbReference type="NCBI Taxonomy" id="1279043"/>
    <lineage>
        <taxon>Eukaryota</taxon>
        <taxon>Fungi</taxon>
        <taxon>Dikarya</taxon>
        <taxon>Ascomycota</taxon>
        <taxon>Pezizomycotina</taxon>
        <taxon>Eurotiomycetes</taxon>
        <taxon>Chaetothyriomycetidae</taxon>
        <taxon>Chaetothyriales</taxon>
        <taxon>Herpotrichiellaceae</taxon>
        <taxon>Cladophialophora</taxon>
    </lineage>
</organism>
<dbReference type="OrthoDB" id="10319107at2759"/>
<sequence>MPRVRAYLRSTHYPPEDFNLEAETEAFQATVTAMAATMPKLVETLDNLQGELTKEVCNSFKLSEPHVFFKNKYHTFLEDMMLDIFHDKPPQLSAFNLFLWTLQYEAKQTAGLLSGSDDHGPLPPSWRSWVVVMLSNTLVFQHHKLTTEKENVKQWIVDIFTSVDDARIANEVPGTLLHQTWKNVYDRVQDFNRILTFMSIGHSNLMAEIDRQEGGELEKTGPRKPIHAVLGEEITKADPKIMIPDLAIPEDLGAPPVDNENEESGLRGGS</sequence>
<dbReference type="EMBL" id="KB822706">
    <property type="protein sequence ID" value="ETI22635.1"/>
    <property type="molecule type" value="Genomic_DNA"/>
</dbReference>
<gene>
    <name evidence="2" type="ORF">G647_06711</name>
</gene>
<feature type="region of interest" description="Disordered" evidence="1">
    <location>
        <begin position="247"/>
        <end position="270"/>
    </location>
</feature>
<evidence type="ECO:0000313" key="2">
    <source>
        <dbReference type="EMBL" id="ETI22635.1"/>
    </source>
</evidence>
<dbReference type="RefSeq" id="XP_008729252.1">
    <property type="nucleotide sequence ID" value="XM_008731030.1"/>
</dbReference>
<dbReference type="HOGENOM" id="CLU_943360_0_0_1"/>
<reference evidence="2 3" key="1">
    <citation type="submission" date="2013-03" db="EMBL/GenBank/DDBJ databases">
        <title>The Genome Sequence of Cladophialophora carrionii CBS 160.54.</title>
        <authorList>
            <consortium name="The Broad Institute Genomics Platform"/>
            <person name="Cuomo C."/>
            <person name="de Hoog S."/>
            <person name="Gorbushina A."/>
            <person name="Walker B."/>
            <person name="Young S.K."/>
            <person name="Zeng Q."/>
            <person name="Gargeya S."/>
            <person name="Fitzgerald M."/>
            <person name="Haas B."/>
            <person name="Abouelleil A."/>
            <person name="Allen A.W."/>
            <person name="Alvarado L."/>
            <person name="Arachchi H.M."/>
            <person name="Berlin A.M."/>
            <person name="Chapman S.B."/>
            <person name="Gainer-Dewar J."/>
            <person name="Goldberg J."/>
            <person name="Griggs A."/>
            <person name="Gujja S."/>
            <person name="Hansen M."/>
            <person name="Howarth C."/>
            <person name="Imamovic A."/>
            <person name="Ireland A."/>
            <person name="Larimer J."/>
            <person name="McCowan C."/>
            <person name="Murphy C."/>
            <person name="Pearson M."/>
            <person name="Poon T.W."/>
            <person name="Priest M."/>
            <person name="Roberts A."/>
            <person name="Saif S."/>
            <person name="Shea T."/>
            <person name="Sisk P."/>
            <person name="Sykes S."/>
            <person name="Wortman J."/>
            <person name="Nusbaum C."/>
            <person name="Birren B."/>
        </authorList>
    </citation>
    <scope>NUCLEOTIDE SEQUENCE [LARGE SCALE GENOMIC DNA]</scope>
    <source>
        <strain evidence="2 3">CBS 160.54</strain>
    </source>
</reference>
<dbReference type="Proteomes" id="UP000030678">
    <property type="component" value="Unassembled WGS sequence"/>
</dbReference>
<evidence type="ECO:0000256" key="1">
    <source>
        <dbReference type="SAM" id="MobiDB-lite"/>
    </source>
</evidence>
<proteinExistence type="predicted"/>
<name>V9D6Y2_9EURO</name>
<protein>
    <submittedName>
        <fullName evidence="2">Uncharacterized protein</fullName>
    </submittedName>
</protein>
<accession>V9D6Y2</accession>
<dbReference type="AlphaFoldDB" id="V9D6Y2"/>
<dbReference type="VEuPathDB" id="FungiDB:G647_06711"/>
<evidence type="ECO:0000313" key="3">
    <source>
        <dbReference type="Proteomes" id="UP000030678"/>
    </source>
</evidence>